<protein>
    <submittedName>
        <fullName evidence="2">Uncharacterized protein</fullName>
    </submittedName>
</protein>
<reference evidence="2 3" key="1">
    <citation type="submission" date="2016-10" db="EMBL/GenBank/DDBJ databases">
        <authorList>
            <person name="de Groot N.N."/>
        </authorList>
    </citation>
    <scope>NUCLEOTIDE SEQUENCE [LARGE SCALE GENOMIC DNA]</scope>
    <source>
        <strain evidence="2 3">IBRC-M10015</strain>
    </source>
</reference>
<keyword evidence="1" id="KW-0175">Coiled coil</keyword>
<gene>
    <name evidence="2" type="ORF">SAMN05216226_10958</name>
</gene>
<dbReference type="OrthoDB" id="227531at2157"/>
<name>A0A1G8WJB8_9EURY</name>
<dbReference type="RefSeq" id="WP_092702880.1">
    <property type="nucleotide sequence ID" value="NZ_FNFC01000009.1"/>
</dbReference>
<accession>A0A1G8WJB8</accession>
<dbReference type="Proteomes" id="UP000198856">
    <property type="component" value="Unassembled WGS sequence"/>
</dbReference>
<evidence type="ECO:0000313" key="2">
    <source>
        <dbReference type="EMBL" id="SDJ78404.1"/>
    </source>
</evidence>
<organism evidence="2 3">
    <name type="scientific">Halovenus aranensis</name>
    <dbReference type="NCBI Taxonomy" id="890420"/>
    <lineage>
        <taxon>Archaea</taxon>
        <taxon>Methanobacteriati</taxon>
        <taxon>Methanobacteriota</taxon>
        <taxon>Stenosarchaea group</taxon>
        <taxon>Halobacteria</taxon>
        <taxon>Halobacteriales</taxon>
        <taxon>Haloarculaceae</taxon>
        <taxon>Halovenus</taxon>
    </lineage>
</organism>
<sequence>MDDVDSQEMLGTVVEEFLDHERGTRALLDEFEKLSIEGEHEELRERIRDFAEHNQEVFYTVALALTNSQHFFGDVEAQLGVGPADTLRDLAETYPSLAEPFYLVRIEVTQDRRNPITELDVTTSYHREEEVPLVAYSAASGGVNLYDYKGAPHEVLQTATFLVEATNDSLEAALAQNHSVNTDELSELIDRREQLESQLNALQDNIDALRRKPVGDE</sequence>
<feature type="coiled-coil region" evidence="1">
    <location>
        <begin position="185"/>
        <end position="212"/>
    </location>
</feature>
<evidence type="ECO:0000313" key="3">
    <source>
        <dbReference type="Proteomes" id="UP000198856"/>
    </source>
</evidence>
<dbReference type="AlphaFoldDB" id="A0A1G8WJB8"/>
<dbReference type="EMBL" id="FNFC01000009">
    <property type="protein sequence ID" value="SDJ78404.1"/>
    <property type="molecule type" value="Genomic_DNA"/>
</dbReference>
<evidence type="ECO:0000256" key="1">
    <source>
        <dbReference type="SAM" id="Coils"/>
    </source>
</evidence>
<dbReference type="STRING" id="890420.SAMN05216226_10958"/>
<proteinExistence type="predicted"/>
<keyword evidence="3" id="KW-1185">Reference proteome</keyword>